<proteinExistence type="predicted"/>
<dbReference type="InterPro" id="IPR004119">
    <property type="entry name" value="EcKL"/>
</dbReference>
<accession>A0A4C1ZGZ9</accession>
<dbReference type="PANTHER" id="PTHR11012">
    <property type="entry name" value="PROTEIN KINASE-LIKE DOMAIN-CONTAINING"/>
    <property type="match status" value="1"/>
</dbReference>
<dbReference type="SUPFAM" id="SSF56112">
    <property type="entry name" value="Protein kinase-like (PK-like)"/>
    <property type="match status" value="1"/>
</dbReference>
<dbReference type="InterPro" id="IPR011009">
    <property type="entry name" value="Kinase-like_dom_sf"/>
</dbReference>
<sequence>METFWETELWVYGLVLPELEKIQKNSKTKLLWPHCYGLDRDGSDKVLLLEDLSVKGYQICRLDKSLDLVHATLVLEQLACLHAASFVLQCVHRDRFESLLRECENIERRYDFVDYLDPSIKFANEHVDCDEFQNILKKFCSFDFKEKVRYLRNGHNYMYSVITHGDVWVNNLLFQYDEDTPTGVILLDYQISRYSSPLCDLYFMLFLAVDEATRDGHFMDLVNTYERALRQQIVELGQDPEQIYPKEQFQRDLRTFSYSGMAQTLHMLPMFANNPKDVQEHLLKIRAKPMVKGKPFVGVPIASPEYMNRVKQMTRDIIKHGLADLW</sequence>
<dbReference type="EMBL" id="BGZK01001809">
    <property type="protein sequence ID" value="GBP86682.1"/>
    <property type="molecule type" value="Genomic_DNA"/>
</dbReference>
<dbReference type="STRING" id="151549.A0A4C1ZGZ9"/>
<dbReference type="PANTHER" id="PTHR11012:SF54">
    <property type="entry name" value="CHK KINASE-LIKE DOMAIN-CONTAINING PROTEIN"/>
    <property type="match status" value="1"/>
</dbReference>
<dbReference type="Proteomes" id="UP000299102">
    <property type="component" value="Unassembled WGS sequence"/>
</dbReference>
<organism evidence="2 3">
    <name type="scientific">Eumeta variegata</name>
    <name type="common">Bagworm moth</name>
    <name type="synonym">Eumeta japonica</name>
    <dbReference type="NCBI Taxonomy" id="151549"/>
    <lineage>
        <taxon>Eukaryota</taxon>
        <taxon>Metazoa</taxon>
        <taxon>Ecdysozoa</taxon>
        <taxon>Arthropoda</taxon>
        <taxon>Hexapoda</taxon>
        <taxon>Insecta</taxon>
        <taxon>Pterygota</taxon>
        <taxon>Neoptera</taxon>
        <taxon>Endopterygota</taxon>
        <taxon>Lepidoptera</taxon>
        <taxon>Glossata</taxon>
        <taxon>Ditrysia</taxon>
        <taxon>Tineoidea</taxon>
        <taxon>Psychidae</taxon>
        <taxon>Oiketicinae</taxon>
        <taxon>Eumeta</taxon>
    </lineage>
</organism>
<dbReference type="Pfam" id="PF02958">
    <property type="entry name" value="EcKL"/>
    <property type="match status" value="1"/>
</dbReference>
<dbReference type="InterPro" id="IPR015897">
    <property type="entry name" value="CHK_kinase-like"/>
</dbReference>
<gene>
    <name evidence="2" type="ORF">EVAR_103626_1</name>
</gene>
<dbReference type="OrthoDB" id="190089at2759"/>
<evidence type="ECO:0000259" key="1">
    <source>
        <dbReference type="SMART" id="SM00587"/>
    </source>
</evidence>
<evidence type="ECO:0000313" key="3">
    <source>
        <dbReference type="Proteomes" id="UP000299102"/>
    </source>
</evidence>
<comment type="caution">
    <text evidence="2">The sequence shown here is derived from an EMBL/GenBank/DDBJ whole genome shotgun (WGS) entry which is preliminary data.</text>
</comment>
<name>A0A4C1ZGZ9_EUMVA</name>
<reference evidence="2 3" key="1">
    <citation type="journal article" date="2019" name="Commun. Biol.">
        <title>The bagworm genome reveals a unique fibroin gene that provides high tensile strength.</title>
        <authorList>
            <person name="Kono N."/>
            <person name="Nakamura H."/>
            <person name="Ohtoshi R."/>
            <person name="Tomita M."/>
            <person name="Numata K."/>
            <person name="Arakawa K."/>
        </authorList>
    </citation>
    <scope>NUCLEOTIDE SEQUENCE [LARGE SCALE GENOMIC DNA]</scope>
</reference>
<protein>
    <recommendedName>
        <fullName evidence="1">CHK kinase-like domain-containing protein</fullName>
    </recommendedName>
</protein>
<keyword evidence="3" id="KW-1185">Reference proteome</keyword>
<evidence type="ECO:0000313" key="2">
    <source>
        <dbReference type="EMBL" id="GBP86682.1"/>
    </source>
</evidence>
<dbReference type="AlphaFoldDB" id="A0A4C1ZGZ9"/>
<dbReference type="Gene3D" id="3.90.1200.10">
    <property type="match status" value="1"/>
</dbReference>
<dbReference type="SMART" id="SM00587">
    <property type="entry name" value="CHK"/>
    <property type="match status" value="1"/>
</dbReference>
<feature type="domain" description="CHK kinase-like" evidence="1">
    <location>
        <begin position="47"/>
        <end position="235"/>
    </location>
</feature>